<evidence type="ECO:0000313" key="3">
    <source>
        <dbReference type="Proteomes" id="UP001522905"/>
    </source>
</evidence>
<dbReference type="SUPFAM" id="SSF46689">
    <property type="entry name" value="Homeodomain-like"/>
    <property type="match status" value="1"/>
</dbReference>
<dbReference type="Pfam" id="PF13276">
    <property type="entry name" value="HTH_21"/>
    <property type="match status" value="1"/>
</dbReference>
<dbReference type="InterPro" id="IPR009057">
    <property type="entry name" value="Homeodomain-like_sf"/>
</dbReference>
<proteinExistence type="predicted"/>
<evidence type="ECO:0000259" key="1">
    <source>
        <dbReference type="Pfam" id="PF13276"/>
    </source>
</evidence>
<dbReference type="EMBL" id="JAJIAO010000001">
    <property type="protein sequence ID" value="MCK8623938.1"/>
    <property type="molecule type" value="Genomic_DNA"/>
</dbReference>
<dbReference type="InterPro" id="IPR036388">
    <property type="entry name" value="WH-like_DNA-bd_sf"/>
</dbReference>
<dbReference type="Gene3D" id="1.10.10.10">
    <property type="entry name" value="Winged helix-like DNA-binding domain superfamily/Winged helix DNA-binding domain"/>
    <property type="match status" value="1"/>
</dbReference>
<dbReference type="InterPro" id="IPR050900">
    <property type="entry name" value="Transposase_IS3/IS150/IS904"/>
</dbReference>
<dbReference type="InterPro" id="IPR025948">
    <property type="entry name" value="HTH-like_dom"/>
</dbReference>
<organism evidence="2 3">
    <name type="scientific">Apilactobacillus xinyiensis</name>
    <dbReference type="NCBI Taxonomy" id="2841032"/>
    <lineage>
        <taxon>Bacteria</taxon>
        <taxon>Bacillati</taxon>
        <taxon>Bacillota</taxon>
        <taxon>Bacilli</taxon>
        <taxon>Lactobacillales</taxon>
        <taxon>Lactobacillaceae</taxon>
        <taxon>Apilactobacillus</taxon>
    </lineage>
</organism>
<dbReference type="Proteomes" id="UP001522905">
    <property type="component" value="Unassembled WGS sequence"/>
</dbReference>
<dbReference type="RefSeq" id="WP_248601332.1">
    <property type="nucleotide sequence ID" value="NZ_JAJIAO010000001.1"/>
</dbReference>
<comment type="caution">
    <text evidence="2">The sequence shown here is derived from an EMBL/GenBank/DDBJ whole genome shotgun (WGS) entry which is preliminary data.</text>
</comment>
<evidence type="ECO:0000313" key="2">
    <source>
        <dbReference type="EMBL" id="MCK8623938.1"/>
    </source>
</evidence>
<dbReference type="PANTHER" id="PTHR46889">
    <property type="entry name" value="TRANSPOSASE INSF FOR INSERTION SEQUENCE IS3B-RELATED"/>
    <property type="match status" value="1"/>
</dbReference>
<gene>
    <name evidence="2" type="ORF">LNP07_00165</name>
</gene>
<sequence>MPKVYPKETRNKILDLAIDQKVSIKKISKDYNISINTVKRWVNESRKAVIDGKTYSLQRYNELEKHIKNIEKENEILKFALSEGVDWFNNVDKLLKLVENAVSQGYQRTNVLKLLNVPTSTYYDWLNYEPTATRKQDEKLKPIIKDIWEKNNREYGVPRIQSSLRKQNIYVGNRRLKRLMNELNIHAASPAHRVYHKPNASNSKTSIE</sequence>
<dbReference type="PANTHER" id="PTHR46889:SF5">
    <property type="entry name" value="INTEGRASE PROTEIN"/>
    <property type="match status" value="1"/>
</dbReference>
<name>A0ABT0HZG8_9LACO</name>
<feature type="domain" description="HTH-like" evidence="1">
    <location>
        <begin position="136"/>
        <end position="189"/>
    </location>
</feature>
<keyword evidence="3" id="KW-1185">Reference proteome</keyword>
<accession>A0ABT0HZG8</accession>
<reference evidence="2 3" key="1">
    <citation type="submission" date="2021-11" db="EMBL/GenBank/DDBJ databases">
        <title>Comparative genomics of bee honey and flower isolates.</title>
        <authorList>
            <person name="Bechtner J.D."/>
            <person name="Gallus M.K."/>
            <person name="Ehrmann M."/>
        </authorList>
    </citation>
    <scope>NUCLEOTIDE SEQUENCE [LARGE SCALE GENOMIC DNA]</scope>
    <source>
        <strain evidence="2 3">M161</strain>
    </source>
</reference>
<protein>
    <submittedName>
        <fullName evidence="2">IS3 family transposase</fullName>
    </submittedName>
</protein>